<dbReference type="PANTHER" id="PTHR43735">
    <property type="entry name" value="APOPTOSIS-INDUCING FACTOR 1"/>
    <property type="match status" value="1"/>
</dbReference>
<dbReference type="Gene3D" id="3.50.50.100">
    <property type="match status" value="1"/>
</dbReference>
<evidence type="ECO:0000256" key="2">
    <source>
        <dbReference type="ARBA" id="ARBA00022630"/>
    </source>
</evidence>
<accession>A0ABR1F158</accession>
<reference evidence="6 7" key="1">
    <citation type="submission" date="2024-03" db="EMBL/GenBank/DDBJ databases">
        <title>Genome-scale model development and genomic sequencing of the oleaginous clade Lipomyces.</title>
        <authorList>
            <consortium name="Lawrence Berkeley National Laboratory"/>
            <person name="Czajka J.J."/>
            <person name="Han Y."/>
            <person name="Kim J."/>
            <person name="Mondo S.J."/>
            <person name="Hofstad B.A."/>
            <person name="Robles A."/>
            <person name="Haridas S."/>
            <person name="Riley R."/>
            <person name="LaButti K."/>
            <person name="Pangilinan J."/>
            <person name="Andreopoulos W."/>
            <person name="Lipzen A."/>
            <person name="Yan J."/>
            <person name="Wang M."/>
            <person name="Ng V."/>
            <person name="Grigoriev I.V."/>
            <person name="Spatafora J.W."/>
            <person name="Magnuson J.K."/>
            <person name="Baker S.E."/>
            <person name="Pomraning K.R."/>
        </authorList>
    </citation>
    <scope>NUCLEOTIDE SEQUENCE [LARGE SCALE GENOMIC DNA]</scope>
    <source>
        <strain evidence="6 7">Phaff 52-87</strain>
    </source>
</reference>
<keyword evidence="2" id="KW-0285">Flavoprotein</keyword>
<dbReference type="PANTHER" id="PTHR43735:SF3">
    <property type="entry name" value="FERROPTOSIS SUPPRESSOR PROTEIN 1"/>
    <property type="match status" value="1"/>
</dbReference>
<evidence type="ECO:0000313" key="7">
    <source>
        <dbReference type="Proteomes" id="UP001498771"/>
    </source>
</evidence>
<name>A0ABR1F158_9ASCO</name>
<keyword evidence="4" id="KW-0560">Oxidoreductase</keyword>
<dbReference type="Pfam" id="PF07992">
    <property type="entry name" value="Pyr_redox_2"/>
    <property type="match status" value="1"/>
</dbReference>
<organism evidence="6 7">
    <name type="scientific">Myxozyma melibiosi</name>
    <dbReference type="NCBI Taxonomy" id="54550"/>
    <lineage>
        <taxon>Eukaryota</taxon>
        <taxon>Fungi</taxon>
        <taxon>Dikarya</taxon>
        <taxon>Ascomycota</taxon>
        <taxon>Saccharomycotina</taxon>
        <taxon>Lipomycetes</taxon>
        <taxon>Lipomycetales</taxon>
        <taxon>Lipomycetaceae</taxon>
        <taxon>Myxozyma</taxon>
    </lineage>
</organism>
<evidence type="ECO:0000256" key="3">
    <source>
        <dbReference type="ARBA" id="ARBA00022827"/>
    </source>
</evidence>
<keyword evidence="7" id="KW-1185">Reference proteome</keyword>
<evidence type="ECO:0000256" key="1">
    <source>
        <dbReference type="ARBA" id="ARBA00006442"/>
    </source>
</evidence>
<evidence type="ECO:0000313" key="6">
    <source>
        <dbReference type="EMBL" id="KAK7203576.1"/>
    </source>
</evidence>
<comment type="caution">
    <text evidence="6">The sequence shown here is derived from an EMBL/GenBank/DDBJ whole genome shotgun (WGS) entry which is preliminary data.</text>
</comment>
<dbReference type="GeneID" id="90036705"/>
<dbReference type="InterPro" id="IPR036188">
    <property type="entry name" value="FAD/NAD-bd_sf"/>
</dbReference>
<dbReference type="PRINTS" id="PR00368">
    <property type="entry name" value="FADPNR"/>
</dbReference>
<dbReference type="Proteomes" id="UP001498771">
    <property type="component" value="Unassembled WGS sequence"/>
</dbReference>
<sequence length="377" mass="41732">MEKKEIVIVGGGMFGAYLVAKFRDSSNSLTQKIHITLVEPREDFVYMPLNVRNCIEDVAEFEVKPYDRIFAKKPELGRVVCDRAVEIDEAGKVVKLLSGEELRYDFLVVATGTSYSSPNQIPYSTHADILSYFSSMRETIQNNYHLIIIGGGATGCELAAEINDRFRNTKKVTLVHSGKLPLSDQYSEKLRQKVLTYLLQSRVEVMLKSKGVDNGDGTVTVNRKVREKEVIETVKGDVVFRLYGQKPATDWMPSEWKDDHGRVRVKPTFQINSPASDGTVFAVGDITDVKEAKTANKAHGALPVIVQNIASLIAGKEPVKNYSPPEVESIALTMGKWRATGQAGLPLIGPVLLPSWLLLKLQGEHVNAENGVKPIGY</sequence>
<protein>
    <recommendedName>
        <fullName evidence="5">FAD/NAD(P)-binding domain-containing protein</fullName>
    </recommendedName>
</protein>
<keyword evidence="3" id="KW-0274">FAD</keyword>
<comment type="similarity">
    <text evidence="1">Belongs to the FAD-dependent oxidoreductase family.</text>
</comment>
<dbReference type="InterPro" id="IPR023753">
    <property type="entry name" value="FAD/NAD-binding_dom"/>
</dbReference>
<proteinExistence type="inferred from homology"/>
<dbReference type="PRINTS" id="PR00411">
    <property type="entry name" value="PNDRDTASEI"/>
</dbReference>
<feature type="domain" description="FAD/NAD(P)-binding" evidence="5">
    <location>
        <begin position="5"/>
        <end position="298"/>
    </location>
</feature>
<dbReference type="RefSeq" id="XP_064766609.1">
    <property type="nucleotide sequence ID" value="XM_064911193.1"/>
</dbReference>
<dbReference type="EMBL" id="JBBJBU010000011">
    <property type="protein sequence ID" value="KAK7203576.1"/>
    <property type="molecule type" value="Genomic_DNA"/>
</dbReference>
<gene>
    <name evidence="6" type="ORF">BZA70DRAFT_268998</name>
</gene>
<evidence type="ECO:0000259" key="5">
    <source>
        <dbReference type="Pfam" id="PF07992"/>
    </source>
</evidence>
<evidence type="ECO:0000256" key="4">
    <source>
        <dbReference type="ARBA" id="ARBA00023002"/>
    </source>
</evidence>
<dbReference type="SUPFAM" id="SSF51905">
    <property type="entry name" value="FAD/NAD(P)-binding domain"/>
    <property type="match status" value="2"/>
</dbReference>